<reference evidence="2 3" key="1">
    <citation type="journal article" date="2017" name="Int. J. Syst. Evol. Microbiol.">
        <title>Pseudokineococcus basanitobsidens sp. nov., isolated from volcanic rock.</title>
        <authorList>
            <person name="Lee D.W."/>
            <person name="Park M.Y."/>
            <person name="Kim J.J."/>
            <person name="Kim B.S."/>
        </authorList>
    </citation>
    <scope>NUCLEOTIDE SEQUENCE [LARGE SCALE GENOMIC DNA]</scope>
    <source>
        <strain evidence="2 3">DSM 103726</strain>
    </source>
</reference>
<dbReference type="EMBL" id="JBBIAA010000023">
    <property type="protein sequence ID" value="MEJ5946463.1"/>
    <property type="molecule type" value="Genomic_DNA"/>
</dbReference>
<dbReference type="SUPFAM" id="SSF52091">
    <property type="entry name" value="SpoIIaa-like"/>
    <property type="match status" value="1"/>
</dbReference>
<proteinExistence type="predicted"/>
<dbReference type="Gene3D" id="3.30.750.24">
    <property type="entry name" value="STAS domain"/>
    <property type="match status" value="1"/>
</dbReference>
<evidence type="ECO:0000313" key="2">
    <source>
        <dbReference type="EMBL" id="MEJ5946463.1"/>
    </source>
</evidence>
<keyword evidence="3" id="KW-1185">Reference proteome</keyword>
<comment type="caution">
    <text evidence="2">The sequence shown here is derived from an EMBL/GenBank/DDBJ whole genome shotgun (WGS) entry which is preliminary data.</text>
</comment>
<gene>
    <name evidence="2" type="ORF">WDZ17_14290</name>
</gene>
<evidence type="ECO:0000259" key="1">
    <source>
        <dbReference type="PROSITE" id="PS50801"/>
    </source>
</evidence>
<dbReference type="PROSITE" id="PS50801">
    <property type="entry name" value="STAS"/>
    <property type="match status" value="1"/>
</dbReference>
<organism evidence="2 3">
    <name type="scientific">Pseudokineococcus basanitobsidens</name>
    <dbReference type="NCBI Taxonomy" id="1926649"/>
    <lineage>
        <taxon>Bacteria</taxon>
        <taxon>Bacillati</taxon>
        <taxon>Actinomycetota</taxon>
        <taxon>Actinomycetes</taxon>
        <taxon>Kineosporiales</taxon>
        <taxon>Kineosporiaceae</taxon>
        <taxon>Pseudokineococcus</taxon>
    </lineage>
</organism>
<dbReference type="InterPro" id="IPR002645">
    <property type="entry name" value="STAS_dom"/>
</dbReference>
<evidence type="ECO:0000313" key="3">
    <source>
        <dbReference type="Proteomes" id="UP001387100"/>
    </source>
</evidence>
<name>A0ABU8RMY3_9ACTN</name>
<accession>A0ABU8RMY3</accession>
<sequence>MSPSSTSPPAVALMWPDTLLMAGDVDVSVVRRFTWSDRLAAVEMVDLSAATSLDTSAVRLLLRCVEQVRRHHPGRRLQVVGASPRVRAALEPCRVDTLVDLVDLASDD</sequence>
<dbReference type="Pfam" id="PF01740">
    <property type="entry name" value="STAS"/>
    <property type="match status" value="1"/>
</dbReference>
<dbReference type="InterPro" id="IPR036513">
    <property type="entry name" value="STAS_dom_sf"/>
</dbReference>
<dbReference type="RefSeq" id="WP_339575846.1">
    <property type="nucleotide sequence ID" value="NZ_JBBIAA010000023.1"/>
</dbReference>
<feature type="domain" description="STAS" evidence="1">
    <location>
        <begin position="44"/>
        <end position="91"/>
    </location>
</feature>
<dbReference type="Proteomes" id="UP001387100">
    <property type="component" value="Unassembled WGS sequence"/>
</dbReference>
<protein>
    <submittedName>
        <fullName evidence="2">STAS domain-containing protein</fullName>
    </submittedName>
</protein>